<dbReference type="Gene3D" id="3.40.50.300">
    <property type="entry name" value="P-loop containing nucleotide triphosphate hydrolases"/>
    <property type="match status" value="1"/>
</dbReference>
<evidence type="ECO:0000313" key="5">
    <source>
        <dbReference type="Proteomes" id="UP001213000"/>
    </source>
</evidence>
<protein>
    <recommendedName>
        <fullName evidence="3">CTLH domain-containing protein</fullName>
    </recommendedName>
</protein>
<dbReference type="InterPro" id="IPR016159">
    <property type="entry name" value="Cullin_repeat-like_dom_sf"/>
</dbReference>
<dbReference type="Proteomes" id="UP001213000">
    <property type="component" value="Unassembled WGS sequence"/>
</dbReference>
<dbReference type="InterPro" id="IPR027417">
    <property type="entry name" value="P-loop_NTPase"/>
</dbReference>
<proteinExistence type="predicted"/>
<feature type="compositionally biased region" description="Basic and acidic residues" evidence="2">
    <location>
        <begin position="1039"/>
        <end position="1050"/>
    </location>
</feature>
<dbReference type="InterPro" id="IPR006595">
    <property type="entry name" value="CTLH_C"/>
</dbReference>
<dbReference type="PANTHER" id="PTHR10039">
    <property type="entry name" value="AMELOGENIN"/>
    <property type="match status" value="1"/>
</dbReference>
<comment type="caution">
    <text evidence="4">The sequence shown here is derived from an EMBL/GenBank/DDBJ whole genome shotgun (WGS) entry which is preliminary data.</text>
</comment>
<evidence type="ECO:0000256" key="2">
    <source>
        <dbReference type="SAM" id="MobiDB-lite"/>
    </source>
</evidence>
<feature type="compositionally biased region" description="Basic and acidic residues" evidence="2">
    <location>
        <begin position="964"/>
        <end position="973"/>
    </location>
</feature>
<sequence length="1050" mass="119696">MFNQAHDFSASGIFVEFNQGRSGMAVTLLIISFERLFDFTTRGAAYNSHVAKSKARCLEGTRTQYIQDITGWATGIDPTQRHRLMWMHGPAGVGKSAVAKSCAEKIAARELLGASFFFSRETSVNNPSHFFTTIAHQLAVRYPEYKKISGAKIEEDPDILTRELKSQFQALILTPFLELNERGVSIPHGLVIIDGLDECDGDLAQAEIVDIIGTALARHGPNVPLLWAIFSRPERHIVHAFSKLSGSPFFSAIELPVSRDYDGDILLYFRNVLQSPSSPEDFFMTSSVEVPWPSEENLITLVKMVAGLFIYAATVARFIMDPDALSPERQLASILSFYSESHSANLDDQSPITSELDAFYSMIMSHVPLNLLTLAKEILLIHYTFPSMPIRFSANHLGITLLELDRSLSKLRSVLAFDPNHCYRYIYDGDQSKHRLRWPGSATVRFYHASFEEYLLDQKRSGRYCIRDLSRYNTLAVKGLQLRNDLDIQLGIEVAEVASPRRYPMDVDPKMEKLLKTVSGESHGRSGPATKLRELLPQEIRTGIDRSHSMRWQYTALDAKSVAEPHDEHPKPFSTSPTIETTWASIKQLFFTFQDDSSSVMHKLSEFVPKLLKDTSHFSPIQENMKQEFSLYIQEILQRAKEQNVEVLDEFDLVSYYDHEWDAYYWRRNVRYCDQFSDSLGFFIRAAMSAWEEFFLFLEGQNHRLTRAVFRTLRSQRMGDILRDSTKTPSGRTSLHAGYWMSIGCFSQVNLPYEEYAMAEYRRAAIEHYTTEPVWNPQCDFLHNLENVADRLSEEGEYLYSANPRLRERITAVCAEILMEEHWEEMYARFEELLSLNQAAALGHLRTIWQISKCHSDAANRVSDIFKARVKRIATDTIDCISTDSLQPLVNPADRYLAPLLNMIAEQTDRMDEIFGDRLVEGHRGGEIVDRSLDELASENPQWNDVVHRVVIWRKGERDRGIEKGLYQRKDTDSESSSSKSDTIDPETSSLTARPQIRPSSPKPLESLARFHSPREGTRKHDSGQNTDSELEELGSLMTEEHDPSGSDGP</sequence>
<accession>A0AAD5W0L4</accession>
<dbReference type="InterPro" id="IPR056884">
    <property type="entry name" value="NPHP3-like_N"/>
</dbReference>
<name>A0AAD5W0L4_9AGAR</name>
<keyword evidence="1" id="KW-0677">Repeat</keyword>
<dbReference type="SUPFAM" id="SSF52540">
    <property type="entry name" value="P-loop containing nucleoside triphosphate hydrolases"/>
    <property type="match status" value="1"/>
</dbReference>
<dbReference type="EMBL" id="JANIEX010000261">
    <property type="protein sequence ID" value="KAJ3569950.1"/>
    <property type="molecule type" value="Genomic_DNA"/>
</dbReference>
<evidence type="ECO:0000259" key="3">
    <source>
        <dbReference type="PROSITE" id="PS50897"/>
    </source>
</evidence>
<feature type="domain" description="CTLH" evidence="3">
    <location>
        <begin position="599"/>
        <end position="647"/>
    </location>
</feature>
<dbReference type="AlphaFoldDB" id="A0AAD5W0L4"/>
<dbReference type="SUPFAM" id="SSF74788">
    <property type="entry name" value="Cullin repeat-like"/>
    <property type="match status" value="1"/>
</dbReference>
<feature type="region of interest" description="Disordered" evidence="2">
    <location>
        <begin position="964"/>
        <end position="1050"/>
    </location>
</feature>
<evidence type="ECO:0000256" key="1">
    <source>
        <dbReference type="ARBA" id="ARBA00022737"/>
    </source>
</evidence>
<dbReference type="PANTHER" id="PTHR10039:SF17">
    <property type="entry name" value="FUNGAL STAND N-TERMINAL GOODBYE DOMAIN-CONTAINING PROTEIN-RELATED"/>
    <property type="match status" value="1"/>
</dbReference>
<keyword evidence="5" id="KW-1185">Reference proteome</keyword>
<feature type="compositionally biased region" description="Basic and acidic residues" evidence="2">
    <location>
        <begin position="1013"/>
        <end position="1023"/>
    </location>
</feature>
<organism evidence="4 5">
    <name type="scientific">Leucocoprinus birnbaumii</name>
    <dbReference type="NCBI Taxonomy" id="56174"/>
    <lineage>
        <taxon>Eukaryota</taxon>
        <taxon>Fungi</taxon>
        <taxon>Dikarya</taxon>
        <taxon>Basidiomycota</taxon>
        <taxon>Agaricomycotina</taxon>
        <taxon>Agaricomycetes</taxon>
        <taxon>Agaricomycetidae</taxon>
        <taxon>Agaricales</taxon>
        <taxon>Agaricineae</taxon>
        <taxon>Agaricaceae</taxon>
        <taxon>Leucocoprinus</taxon>
    </lineage>
</organism>
<reference evidence="4" key="1">
    <citation type="submission" date="2022-07" db="EMBL/GenBank/DDBJ databases">
        <title>Genome Sequence of Leucocoprinus birnbaumii.</title>
        <authorList>
            <person name="Buettner E."/>
        </authorList>
    </citation>
    <scope>NUCLEOTIDE SEQUENCE</scope>
    <source>
        <strain evidence="4">VT141</strain>
    </source>
</reference>
<evidence type="ECO:0000313" key="4">
    <source>
        <dbReference type="EMBL" id="KAJ3569950.1"/>
    </source>
</evidence>
<dbReference type="PROSITE" id="PS50897">
    <property type="entry name" value="CTLH"/>
    <property type="match status" value="1"/>
</dbReference>
<dbReference type="Pfam" id="PF24883">
    <property type="entry name" value="NPHP3_N"/>
    <property type="match status" value="1"/>
</dbReference>
<gene>
    <name evidence="4" type="ORF">NP233_g4711</name>
</gene>